<dbReference type="EMBL" id="BONZ01000017">
    <property type="protein sequence ID" value="GIH13793.1"/>
    <property type="molecule type" value="Genomic_DNA"/>
</dbReference>
<dbReference type="InterPro" id="IPR015943">
    <property type="entry name" value="WD40/YVTN_repeat-like_dom_sf"/>
</dbReference>
<accession>A0A8J3QQU3</accession>
<sequence length="442" mass="47361">MATTVLIDLGDDWSVGEETVRRRYRGRGSRFTVAGVLGVLVLLLSVSAAVPGPVFVRLATIPVHGQVTIEPGPDAAFVGQQTLGSQEVSRYSISTGRRLWRTTVSDPPENLRYVAAAGVLAVSTFEPVPSGSRLTVLDGATGRPLWSTPGYPLWSWPPDLPAERDQLAVILVGDPAGDRDLRMVRIRTGQAVWSRPLAAGSEVQLADWARSGRPDVLVIGPDGMATVLARGSGALLGTKQLASLAPDGPADPTGQTSMNVVGGSLIVQRRDGSSTLLTDYALPGLAERWHRSGEYFGFPDDCGQVLCIAELNRLSGVDPGTGRVRWTAPEWQGASLIGANQLLGYRVGDIQRSGVLDAGTGRLLRDLGDWSPLAAFGTSRLMTEPDSSDYRYTWFARLDPDKAAIYPVARLAEVGLQGCQPDNDLLFCTTLESDLAVWRYPA</sequence>
<dbReference type="Pfam" id="PF13360">
    <property type="entry name" value="PQQ_2"/>
    <property type="match status" value="1"/>
</dbReference>
<keyword evidence="1" id="KW-0472">Membrane</keyword>
<organism evidence="3 4">
    <name type="scientific">Rugosimonospora africana</name>
    <dbReference type="NCBI Taxonomy" id="556532"/>
    <lineage>
        <taxon>Bacteria</taxon>
        <taxon>Bacillati</taxon>
        <taxon>Actinomycetota</taxon>
        <taxon>Actinomycetes</taxon>
        <taxon>Micromonosporales</taxon>
        <taxon>Micromonosporaceae</taxon>
        <taxon>Rugosimonospora</taxon>
    </lineage>
</organism>
<feature type="domain" description="Pyrrolo-quinoline quinone repeat" evidence="2">
    <location>
        <begin position="84"/>
        <end position="203"/>
    </location>
</feature>
<protein>
    <recommendedName>
        <fullName evidence="2">Pyrrolo-quinoline quinone repeat domain-containing protein</fullName>
    </recommendedName>
</protein>
<dbReference type="SUPFAM" id="SSF50998">
    <property type="entry name" value="Quinoprotein alcohol dehydrogenase-like"/>
    <property type="match status" value="1"/>
</dbReference>
<dbReference type="Gene3D" id="2.130.10.10">
    <property type="entry name" value="YVTN repeat-like/Quinoprotein amine dehydrogenase"/>
    <property type="match status" value="1"/>
</dbReference>
<evidence type="ECO:0000259" key="2">
    <source>
        <dbReference type="Pfam" id="PF13360"/>
    </source>
</evidence>
<evidence type="ECO:0000256" key="1">
    <source>
        <dbReference type="SAM" id="Phobius"/>
    </source>
</evidence>
<keyword evidence="1" id="KW-0812">Transmembrane</keyword>
<feature type="transmembrane region" description="Helical" evidence="1">
    <location>
        <begin position="31"/>
        <end position="50"/>
    </location>
</feature>
<proteinExistence type="predicted"/>
<reference evidence="3" key="1">
    <citation type="submission" date="2021-01" db="EMBL/GenBank/DDBJ databases">
        <title>Whole genome shotgun sequence of Rugosimonospora africana NBRC 104875.</title>
        <authorList>
            <person name="Komaki H."/>
            <person name="Tamura T."/>
        </authorList>
    </citation>
    <scope>NUCLEOTIDE SEQUENCE</scope>
    <source>
        <strain evidence="3">NBRC 104875</strain>
    </source>
</reference>
<dbReference type="RefSeq" id="WP_203917477.1">
    <property type="nucleotide sequence ID" value="NZ_BONZ01000017.1"/>
</dbReference>
<comment type="caution">
    <text evidence="3">The sequence shown here is derived from an EMBL/GenBank/DDBJ whole genome shotgun (WGS) entry which is preliminary data.</text>
</comment>
<dbReference type="InterPro" id="IPR011047">
    <property type="entry name" value="Quinoprotein_ADH-like_sf"/>
</dbReference>
<evidence type="ECO:0000313" key="3">
    <source>
        <dbReference type="EMBL" id="GIH13793.1"/>
    </source>
</evidence>
<name>A0A8J3QQU3_9ACTN</name>
<keyword evidence="4" id="KW-1185">Reference proteome</keyword>
<keyword evidence="1" id="KW-1133">Transmembrane helix</keyword>
<gene>
    <name evidence="3" type="ORF">Raf01_19650</name>
</gene>
<dbReference type="AlphaFoldDB" id="A0A8J3QQU3"/>
<dbReference type="InterPro" id="IPR002372">
    <property type="entry name" value="PQQ_rpt_dom"/>
</dbReference>
<dbReference type="Proteomes" id="UP000642748">
    <property type="component" value="Unassembled WGS sequence"/>
</dbReference>
<evidence type="ECO:0000313" key="4">
    <source>
        <dbReference type="Proteomes" id="UP000642748"/>
    </source>
</evidence>